<dbReference type="EMBL" id="MCFF01000005">
    <property type="protein sequence ID" value="ORZ27158.1"/>
    <property type="molecule type" value="Genomic_DNA"/>
</dbReference>
<feature type="region of interest" description="Disordered" evidence="1">
    <location>
        <begin position="1"/>
        <end position="49"/>
    </location>
</feature>
<comment type="caution">
    <text evidence="2">The sequence shown here is derived from an EMBL/GenBank/DDBJ whole genome shotgun (WGS) entry which is preliminary data.</text>
</comment>
<feature type="compositionally biased region" description="Low complexity" evidence="1">
    <location>
        <begin position="961"/>
        <end position="977"/>
    </location>
</feature>
<feature type="region of interest" description="Disordered" evidence="1">
    <location>
        <begin position="793"/>
        <end position="812"/>
    </location>
</feature>
<feature type="compositionally biased region" description="Basic and acidic residues" evidence="1">
    <location>
        <begin position="298"/>
        <end position="315"/>
    </location>
</feature>
<feature type="compositionally biased region" description="Polar residues" evidence="1">
    <location>
        <begin position="798"/>
        <end position="807"/>
    </location>
</feature>
<protein>
    <submittedName>
        <fullName evidence="2">Uncharacterized protein</fullName>
    </submittedName>
</protein>
<sequence length="1021" mass="112832">MSRSNRNNLVGIHSLHSRNPDNDESIVRRSTSNTSIGTNSSSAAPPLRNSQLLINDHDTELDWRYLSTTETYSSECSAPMGDDEVDDLEIDQATVDPTVRLISNSIKHQRGLGSRPLQTFATSPSSASGMFSTSPGKPTTHEADKSTDTIKNMRARALDKINGRKESSSNLDSAYSNTSAGTTSNKNNDDKANNASKRVTITLSTAQGYDFLPNQSSTTTKEEIFASRASGHGRSGSFSNGSGIRLKRRSLGPSLSVHRSVVTRVSQPEAHHTIPETATRLSSQNNVIKKHNSGPFKNQKEQLRSTSEDEPDTVKSRNTTAAKGGGILVSELRALKARVEELELERMNRSLSDLRVQSPQTMTIQYQQRQQQQRELEEQQQPSSTHSEKVRQLMMESQNRGLTKTMDSSSGPLRSPISITAATPKERSSSFNMDRLEPPVRIDSPLRIASMAATPQPTTQHVALLQEAFRAFEKTMSMGHHNGSGMHASVQAMSKVVTNAVNMNQTIRTWIKADIALVDSSSMAALGRASDEQIRSLTESLLAMTTTSLALDRSFPQSEMAIMNQSYSPIPAGSLRFAQGQRLSLIGIGSSQEPSLLQQNAPEFISSQQRRQINVSSEHPVMESPQAMRHCPPILQRQSQSPAPEGTEASVQLARRQNNVRNIMARYAHAGSRAPAFGQSSQENNTDMDQLRHEDVMSNYLEQQQQQYIESNIYQTPQYSQDNPDGMPASVEVLSSGHPGVVHGSRRPLSQQELYSYSGTSSRMSVPQIRKGVGIHRSGRYAHDKVFSEDESIGGWDTMSSTEQAPHQQRRASQIGRYALRLQQLHGRHGQLQPLHQQLDQFEQQQNQQQQRQQQRQHVRRGEEYSDGAESDMFAESIVPLFAQRSQQGTTARISQHLHHQDMMMINPAMPSPNSSPSSSSRLDAPSVVSSNSHHGGLASVDVRNHFSPRGPADPTSFPRQQSISSISGLSDDSQFSPRGSLQQQRQKTLAHQRVQQQPLHSSDGMSPQAKARLQQILNES</sequence>
<feature type="compositionally biased region" description="Polar residues" evidence="1">
    <location>
        <begin position="353"/>
        <end position="364"/>
    </location>
</feature>
<feature type="compositionally biased region" description="Basic and acidic residues" evidence="1">
    <location>
        <begin position="156"/>
        <end position="167"/>
    </location>
</feature>
<dbReference type="Proteomes" id="UP000193648">
    <property type="component" value="Unassembled WGS sequence"/>
</dbReference>
<feature type="compositionally biased region" description="Basic and acidic residues" evidence="1">
    <location>
        <begin position="18"/>
        <end position="27"/>
    </location>
</feature>
<reference evidence="2 3" key="1">
    <citation type="submission" date="2016-07" db="EMBL/GenBank/DDBJ databases">
        <title>Pervasive Adenine N6-methylation of Active Genes in Fungi.</title>
        <authorList>
            <consortium name="DOE Joint Genome Institute"/>
            <person name="Mondo S.J."/>
            <person name="Dannebaum R.O."/>
            <person name="Kuo R.C."/>
            <person name="Labutti K."/>
            <person name="Haridas S."/>
            <person name="Kuo A."/>
            <person name="Salamov A."/>
            <person name="Ahrendt S.R."/>
            <person name="Lipzen A."/>
            <person name="Sullivan W."/>
            <person name="Andreopoulos W.B."/>
            <person name="Clum A."/>
            <person name="Lindquist E."/>
            <person name="Daum C."/>
            <person name="Ramamoorthy G.K."/>
            <person name="Gryganskyi A."/>
            <person name="Culley D."/>
            <person name="Magnuson J.K."/>
            <person name="James T.Y."/>
            <person name="O'Malley M.A."/>
            <person name="Stajich J.E."/>
            <person name="Spatafora J.W."/>
            <person name="Visel A."/>
            <person name="Grigoriev I.V."/>
        </authorList>
    </citation>
    <scope>NUCLEOTIDE SEQUENCE [LARGE SCALE GENOMIC DNA]</scope>
    <source>
        <strain evidence="2 3">NRRL 3116</strain>
    </source>
</reference>
<feature type="region of interest" description="Disordered" evidence="1">
    <location>
        <begin position="106"/>
        <end position="194"/>
    </location>
</feature>
<feature type="compositionally biased region" description="Polar residues" evidence="1">
    <location>
        <begin position="978"/>
        <end position="1006"/>
    </location>
</feature>
<feature type="compositionally biased region" description="Low complexity" evidence="1">
    <location>
        <begin position="841"/>
        <end position="856"/>
    </location>
</feature>
<feature type="region of interest" description="Disordered" evidence="1">
    <location>
        <begin position="906"/>
        <end position="1021"/>
    </location>
</feature>
<feature type="compositionally biased region" description="Polar residues" evidence="1">
    <location>
        <begin position="395"/>
        <end position="421"/>
    </location>
</feature>
<evidence type="ECO:0000313" key="3">
    <source>
        <dbReference type="Proteomes" id="UP000193648"/>
    </source>
</evidence>
<proteinExistence type="predicted"/>
<feature type="compositionally biased region" description="Basic and acidic residues" evidence="1">
    <location>
        <begin position="139"/>
        <end position="148"/>
    </location>
</feature>
<accession>A0A1Y2GXW9</accession>
<dbReference type="InParanoid" id="A0A1Y2GXW9"/>
<name>A0A1Y2GXW9_9FUNG</name>
<feature type="region of interest" description="Disordered" evidence="1">
    <location>
        <begin position="255"/>
        <end position="322"/>
    </location>
</feature>
<feature type="compositionally biased region" description="Polar residues" evidence="1">
    <location>
        <begin position="168"/>
        <end position="181"/>
    </location>
</feature>
<gene>
    <name evidence="2" type="ORF">BCR41DRAFT_347523</name>
</gene>
<keyword evidence="3" id="KW-1185">Reference proteome</keyword>
<organism evidence="2 3">
    <name type="scientific">Lobosporangium transversale</name>
    <dbReference type="NCBI Taxonomy" id="64571"/>
    <lineage>
        <taxon>Eukaryota</taxon>
        <taxon>Fungi</taxon>
        <taxon>Fungi incertae sedis</taxon>
        <taxon>Mucoromycota</taxon>
        <taxon>Mortierellomycotina</taxon>
        <taxon>Mortierellomycetes</taxon>
        <taxon>Mortierellales</taxon>
        <taxon>Mortierellaceae</taxon>
        <taxon>Lobosporangium</taxon>
    </lineage>
</organism>
<feature type="compositionally biased region" description="Low complexity" evidence="1">
    <location>
        <begin position="30"/>
        <end position="42"/>
    </location>
</feature>
<feature type="compositionally biased region" description="Basic and acidic residues" evidence="1">
    <location>
        <begin position="424"/>
        <end position="437"/>
    </location>
</feature>
<dbReference type="GeneID" id="33564956"/>
<evidence type="ECO:0000256" key="1">
    <source>
        <dbReference type="SAM" id="MobiDB-lite"/>
    </source>
</evidence>
<feature type="region of interest" description="Disordered" evidence="1">
    <location>
        <begin position="841"/>
        <end position="869"/>
    </location>
</feature>
<dbReference type="AlphaFoldDB" id="A0A1Y2GXW9"/>
<feature type="compositionally biased region" description="Polar residues" evidence="1">
    <location>
        <begin position="116"/>
        <end position="137"/>
    </location>
</feature>
<dbReference type="RefSeq" id="XP_021884905.1">
    <property type="nucleotide sequence ID" value="XM_022023112.1"/>
</dbReference>
<dbReference type="OrthoDB" id="2287434at2759"/>
<feature type="compositionally biased region" description="Low complexity" evidence="1">
    <location>
        <begin position="908"/>
        <end position="931"/>
    </location>
</feature>
<feature type="region of interest" description="Disordered" evidence="1">
    <location>
        <begin position="353"/>
        <end position="437"/>
    </location>
</feature>
<evidence type="ECO:0000313" key="2">
    <source>
        <dbReference type="EMBL" id="ORZ27158.1"/>
    </source>
</evidence>